<sequence length="84" mass="9604">MRPVYRDRLYISPISGAHLKNENEIQDLMHQATGLAIRQLLQRDESLSLHELIDTLWHLKESGGDVTMCEACSRAIHFFAGKLN</sequence>
<dbReference type="AlphaFoldDB" id="A0A8E1RZQ5"/>
<gene>
    <name evidence="1" type="ORF">SA3R_08315</name>
</gene>
<evidence type="ECO:0000313" key="2">
    <source>
        <dbReference type="Proteomes" id="UP000071979"/>
    </source>
</evidence>
<name>A0A8E1RZQ5_9GAMM</name>
<organism evidence="1 2">
    <name type="scientific">Pantoea dispersa</name>
    <dbReference type="NCBI Taxonomy" id="59814"/>
    <lineage>
        <taxon>Bacteria</taxon>
        <taxon>Pseudomonadati</taxon>
        <taxon>Pseudomonadota</taxon>
        <taxon>Gammaproteobacteria</taxon>
        <taxon>Enterobacterales</taxon>
        <taxon>Erwiniaceae</taxon>
        <taxon>Pantoea</taxon>
    </lineage>
</organism>
<accession>A0A8E1RZQ5</accession>
<comment type="caution">
    <text evidence="1">The sequence shown here is derived from an EMBL/GenBank/DDBJ whole genome shotgun (WGS) entry which is preliminary data.</text>
</comment>
<protein>
    <submittedName>
        <fullName evidence="1">Uncharacterized protein</fullName>
    </submittedName>
</protein>
<evidence type="ECO:0000313" key="1">
    <source>
        <dbReference type="EMBL" id="KTS68333.1"/>
    </source>
</evidence>
<proteinExistence type="predicted"/>
<dbReference type="EMBL" id="LDSE01000015">
    <property type="protein sequence ID" value="KTS68333.1"/>
    <property type="molecule type" value="Genomic_DNA"/>
</dbReference>
<dbReference type="Proteomes" id="UP000071979">
    <property type="component" value="Unassembled WGS sequence"/>
</dbReference>
<reference evidence="1 2" key="1">
    <citation type="journal article" date="2016" name="Front. Microbiol.">
        <title>Genomic Resource of Rice Seed Associated Bacteria.</title>
        <authorList>
            <person name="Midha S."/>
            <person name="Bansal K."/>
            <person name="Sharma S."/>
            <person name="Kumar N."/>
            <person name="Patil P.P."/>
            <person name="Chaudhry V."/>
            <person name="Patil P.B."/>
        </authorList>
    </citation>
    <scope>NUCLEOTIDE SEQUENCE [LARGE SCALE GENOMIC DNA]</scope>
    <source>
        <strain evidence="1 2">SA3</strain>
    </source>
</reference>